<evidence type="ECO:0000256" key="8">
    <source>
        <dbReference type="ARBA" id="ARBA00023136"/>
    </source>
</evidence>
<keyword evidence="4 9" id="KW-0679">Respiratory chain</keyword>
<dbReference type="PANTHER" id="PTHR12022:SF0">
    <property type="entry name" value="CYTOCHROME B-C1 COMPLEX SUBUNIT 7"/>
    <property type="match status" value="1"/>
</dbReference>
<dbReference type="InterPro" id="IPR036544">
    <property type="entry name" value="QCR7_sf"/>
</dbReference>
<dbReference type="FunFam" id="1.10.1090.10:FF:000001">
    <property type="entry name" value="Cytochrome b-c1 complex subunit 7"/>
    <property type="match status" value="1"/>
</dbReference>
<dbReference type="GO" id="GO:0005743">
    <property type="term" value="C:mitochondrial inner membrane"/>
    <property type="evidence" value="ECO:0007669"/>
    <property type="project" value="UniProtKB-SubCell"/>
</dbReference>
<evidence type="ECO:0000256" key="9">
    <source>
        <dbReference type="PIRNR" id="PIRNR000022"/>
    </source>
</evidence>
<dbReference type="Gene3D" id="1.10.1090.10">
    <property type="entry name" value="Cytochrome b-c1 complex subunit 7"/>
    <property type="match status" value="1"/>
</dbReference>
<dbReference type="STRING" id="1884261.A0A5C3QZZ7"/>
<dbReference type="PANTHER" id="PTHR12022">
    <property type="entry name" value="UBIQUINOL-CYTOCHROME C REDUCTASE COMPLEX 14 KD PROTEIN"/>
    <property type="match status" value="1"/>
</dbReference>
<reference evidence="10 11" key="1">
    <citation type="journal article" date="2019" name="Nat. Ecol. Evol.">
        <title>Megaphylogeny resolves global patterns of mushroom evolution.</title>
        <authorList>
            <person name="Varga T."/>
            <person name="Krizsan K."/>
            <person name="Foldi C."/>
            <person name="Dima B."/>
            <person name="Sanchez-Garcia M."/>
            <person name="Sanchez-Ramirez S."/>
            <person name="Szollosi G.J."/>
            <person name="Szarkandi J.G."/>
            <person name="Papp V."/>
            <person name="Albert L."/>
            <person name="Andreopoulos W."/>
            <person name="Angelini C."/>
            <person name="Antonin V."/>
            <person name="Barry K.W."/>
            <person name="Bougher N.L."/>
            <person name="Buchanan P."/>
            <person name="Buyck B."/>
            <person name="Bense V."/>
            <person name="Catcheside P."/>
            <person name="Chovatia M."/>
            <person name="Cooper J."/>
            <person name="Damon W."/>
            <person name="Desjardin D."/>
            <person name="Finy P."/>
            <person name="Geml J."/>
            <person name="Haridas S."/>
            <person name="Hughes K."/>
            <person name="Justo A."/>
            <person name="Karasinski D."/>
            <person name="Kautmanova I."/>
            <person name="Kiss B."/>
            <person name="Kocsube S."/>
            <person name="Kotiranta H."/>
            <person name="LaButti K.M."/>
            <person name="Lechner B.E."/>
            <person name="Liimatainen K."/>
            <person name="Lipzen A."/>
            <person name="Lukacs Z."/>
            <person name="Mihaltcheva S."/>
            <person name="Morgado L.N."/>
            <person name="Niskanen T."/>
            <person name="Noordeloos M.E."/>
            <person name="Ohm R.A."/>
            <person name="Ortiz-Santana B."/>
            <person name="Ovrebo C."/>
            <person name="Racz N."/>
            <person name="Riley R."/>
            <person name="Savchenko A."/>
            <person name="Shiryaev A."/>
            <person name="Soop K."/>
            <person name="Spirin V."/>
            <person name="Szebenyi C."/>
            <person name="Tomsovsky M."/>
            <person name="Tulloss R.E."/>
            <person name="Uehling J."/>
            <person name="Grigoriev I.V."/>
            <person name="Vagvolgyi C."/>
            <person name="Papp T."/>
            <person name="Martin F.M."/>
            <person name="Miettinen O."/>
            <person name="Hibbett D.S."/>
            <person name="Nagy L.G."/>
        </authorList>
    </citation>
    <scope>NUCLEOTIDE SEQUENCE [LARGE SCALE GENOMIC DNA]</scope>
    <source>
        <strain evidence="10 11">CBS 309.79</strain>
    </source>
</reference>
<organism evidence="10 11">
    <name type="scientific">Pterulicium gracile</name>
    <dbReference type="NCBI Taxonomy" id="1884261"/>
    <lineage>
        <taxon>Eukaryota</taxon>
        <taxon>Fungi</taxon>
        <taxon>Dikarya</taxon>
        <taxon>Basidiomycota</taxon>
        <taxon>Agaricomycotina</taxon>
        <taxon>Agaricomycetes</taxon>
        <taxon>Agaricomycetidae</taxon>
        <taxon>Agaricales</taxon>
        <taxon>Pleurotineae</taxon>
        <taxon>Pterulaceae</taxon>
        <taxon>Pterulicium</taxon>
    </lineage>
</organism>
<evidence type="ECO:0000313" key="10">
    <source>
        <dbReference type="EMBL" id="TFL06918.1"/>
    </source>
</evidence>
<comment type="function">
    <text evidence="9">Component of the ubiquinol-cytochrome c oxidoreductase, a multisubunit transmembrane complex that is part of the mitochondrial electron transport chain which drives oxidative phosphorylation.</text>
</comment>
<name>A0A5C3QZZ7_9AGAR</name>
<evidence type="ECO:0000256" key="5">
    <source>
        <dbReference type="ARBA" id="ARBA00022792"/>
    </source>
</evidence>
<dbReference type="GO" id="GO:0006122">
    <property type="term" value="P:mitochondrial electron transport, ubiquinol to cytochrome c"/>
    <property type="evidence" value="ECO:0007669"/>
    <property type="project" value="InterPro"/>
</dbReference>
<protein>
    <recommendedName>
        <fullName evidence="9">Cytochrome b-c1 complex subunit 7</fullName>
    </recommendedName>
</protein>
<keyword evidence="7 9" id="KW-0496">Mitochondrion</keyword>
<dbReference type="OrthoDB" id="425749at2759"/>
<sequence length="126" mass="14726">MFGPLGPTLAPYINSSRSLQKWVKPIATWYANSMGYRKYGFKYDDLLIEERDDVQRALARLTPAEQYDRGFRIKRASQASVMHAPLPKESWTPESEDTRYLATHVQSVEAEDNERKMWDTMHVTRK</sequence>
<gene>
    <name evidence="10" type="ORF">BDV98DRAFT_587457</name>
</gene>
<dbReference type="EMBL" id="ML178814">
    <property type="protein sequence ID" value="TFL06918.1"/>
    <property type="molecule type" value="Genomic_DNA"/>
</dbReference>
<dbReference type="Proteomes" id="UP000305067">
    <property type="component" value="Unassembled WGS sequence"/>
</dbReference>
<evidence type="ECO:0000256" key="4">
    <source>
        <dbReference type="ARBA" id="ARBA00022660"/>
    </source>
</evidence>
<comment type="similarity">
    <text evidence="2 9">Belongs to the UQCRB/QCR7 family.</text>
</comment>
<keyword evidence="8 9" id="KW-0472">Membrane</keyword>
<keyword evidence="6 9" id="KW-0249">Electron transport</keyword>
<dbReference type="GO" id="GO:0045275">
    <property type="term" value="C:respiratory chain complex III"/>
    <property type="evidence" value="ECO:0007669"/>
    <property type="project" value="InterPro"/>
</dbReference>
<accession>A0A5C3QZZ7</accession>
<dbReference type="AlphaFoldDB" id="A0A5C3QZZ7"/>
<keyword evidence="3 9" id="KW-0813">Transport</keyword>
<evidence type="ECO:0000256" key="2">
    <source>
        <dbReference type="ARBA" id="ARBA00008554"/>
    </source>
</evidence>
<keyword evidence="5 9" id="KW-0999">Mitochondrion inner membrane</keyword>
<dbReference type="InterPro" id="IPR003197">
    <property type="entry name" value="QCR7"/>
</dbReference>
<proteinExistence type="inferred from homology"/>
<comment type="subcellular location">
    <subcellularLocation>
        <location evidence="1">Mitochondrion inner membrane</location>
        <topology evidence="1">Peripheral membrane protein</topology>
        <orientation evidence="1">Matrix side</orientation>
    </subcellularLocation>
</comment>
<evidence type="ECO:0000256" key="6">
    <source>
        <dbReference type="ARBA" id="ARBA00022982"/>
    </source>
</evidence>
<dbReference type="SUPFAM" id="SSF81524">
    <property type="entry name" value="14 kDa protein of cytochrome bc1 complex (Ubiquinol-cytochrome c reductase)"/>
    <property type="match status" value="1"/>
</dbReference>
<evidence type="ECO:0000256" key="3">
    <source>
        <dbReference type="ARBA" id="ARBA00022448"/>
    </source>
</evidence>
<dbReference type="PIRSF" id="PIRSF000022">
    <property type="entry name" value="Bc1_14K"/>
    <property type="match status" value="1"/>
</dbReference>
<evidence type="ECO:0000256" key="7">
    <source>
        <dbReference type="ARBA" id="ARBA00023128"/>
    </source>
</evidence>
<evidence type="ECO:0000256" key="1">
    <source>
        <dbReference type="ARBA" id="ARBA00004443"/>
    </source>
</evidence>
<keyword evidence="11" id="KW-1185">Reference proteome</keyword>
<evidence type="ECO:0000313" key="11">
    <source>
        <dbReference type="Proteomes" id="UP000305067"/>
    </source>
</evidence>
<dbReference type="Pfam" id="PF02271">
    <property type="entry name" value="UCR_14kD"/>
    <property type="match status" value="1"/>
</dbReference>